<dbReference type="Gene3D" id="3.40.50.2300">
    <property type="match status" value="1"/>
</dbReference>
<evidence type="ECO:0000259" key="8">
    <source>
        <dbReference type="PROSITE" id="PS50110"/>
    </source>
</evidence>
<dbReference type="InterPro" id="IPR025662">
    <property type="entry name" value="Sigma_54_int_dom_ATP-bd_1"/>
</dbReference>
<dbReference type="SMART" id="SM00382">
    <property type="entry name" value="AAA"/>
    <property type="match status" value="1"/>
</dbReference>
<dbReference type="InterPro" id="IPR001789">
    <property type="entry name" value="Sig_transdc_resp-reg_receiver"/>
</dbReference>
<feature type="domain" description="Sigma-54 factor interaction" evidence="7">
    <location>
        <begin position="171"/>
        <end position="399"/>
    </location>
</feature>
<evidence type="ECO:0000313" key="9">
    <source>
        <dbReference type="EMBL" id="QEE28507.1"/>
    </source>
</evidence>
<sequence>MRGQASMPTPVPRWKTAQPAARTVAPPNGMNLLVVDDDSAVRHACCEIGKSAGFQIFASGTIAESEAILNEQAIDIVLLDLRVPGGSSLDLLERARSAHPELVVILMTAFATVASAVEAMRNGASDYLTKPFALEELMQVLDRARRRRTFELEARRLREGTGESRSLSSLLIGNTAAMQQLSRMITKVAQSSHPVLILGETGTGKELVARAVHEGGAHADRPFLAVDCGALVPSLIESELFGYVKGAFTGADKAKDGLLVAADDGTVFLDEIGDLPLDMQTRLLRALQEKEVRPIGASEPVAVHARILAATNRDLPAMVEQGTFRKDLYFRLNVVNLRVPPLRQRRDDIPLLAAHFLERMRREDGVDYVVSDEALRVMHEYDWPGNVRELEHAIERACAISSGPVLTMAELPTQLQEYRAQTARGGSVIAVAPAAENVTVVHQSPGIVSIAELEKQAILNTIQQLNGDKLMAARLLGIGKTTLYRKLKEYGIEHI</sequence>
<keyword evidence="1" id="KW-0547">Nucleotide-binding</keyword>
<dbReference type="Pfam" id="PF00158">
    <property type="entry name" value="Sigma54_activat"/>
    <property type="match status" value="1"/>
</dbReference>
<protein>
    <submittedName>
        <fullName evidence="9">Sigma-54-dependent Fis family transcriptional regulator</fullName>
    </submittedName>
</protein>
<dbReference type="GO" id="GO:0000160">
    <property type="term" value="P:phosphorelay signal transduction system"/>
    <property type="evidence" value="ECO:0007669"/>
    <property type="project" value="InterPro"/>
</dbReference>
<evidence type="ECO:0000256" key="4">
    <source>
        <dbReference type="ARBA" id="ARBA00023163"/>
    </source>
</evidence>
<dbReference type="InterPro" id="IPR002197">
    <property type="entry name" value="HTH_Fis"/>
</dbReference>
<dbReference type="FunFam" id="3.40.50.300:FF:000006">
    <property type="entry name" value="DNA-binding transcriptional regulator NtrC"/>
    <property type="match status" value="1"/>
</dbReference>
<dbReference type="PROSITE" id="PS50110">
    <property type="entry name" value="RESPONSE_REGULATORY"/>
    <property type="match status" value="1"/>
</dbReference>
<dbReference type="Pfam" id="PF25601">
    <property type="entry name" value="AAA_lid_14"/>
    <property type="match status" value="1"/>
</dbReference>
<accession>A0A5B9EDZ4</accession>
<gene>
    <name evidence="9" type="ORF">FTW19_11145</name>
</gene>
<dbReference type="SUPFAM" id="SSF46689">
    <property type="entry name" value="Homeodomain-like"/>
    <property type="match status" value="1"/>
</dbReference>
<dbReference type="OrthoDB" id="9771372at2"/>
<dbReference type="PROSITE" id="PS50045">
    <property type="entry name" value="SIGMA54_INTERACT_4"/>
    <property type="match status" value="1"/>
</dbReference>
<dbReference type="CDD" id="cd00009">
    <property type="entry name" value="AAA"/>
    <property type="match status" value="1"/>
</dbReference>
<dbReference type="PROSITE" id="PS00688">
    <property type="entry name" value="SIGMA54_INTERACT_3"/>
    <property type="match status" value="1"/>
</dbReference>
<dbReference type="PRINTS" id="PR01590">
    <property type="entry name" value="HTHFIS"/>
</dbReference>
<evidence type="ECO:0000313" key="10">
    <source>
        <dbReference type="Proteomes" id="UP000321820"/>
    </source>
</evidence>
<dbReference type="Pfam" id="PF02954">
    <property type="entry name" value="HTH_8"/>
    <property type="match status" value="1"/>
</dbReference>
<dbReference type="KEGG" id="talb:FTW19_11145"/>
<dbReference type="GO" id="GO:0005524">
    <property type="term" value="F:ATP binding"/>
    <property type="evidence" value="ECO:0007669"/>
    <property type="project" value="UniProtKB-KW"/>
</dbReference>
<dbReference type="EMBL" id="CP042806">
    <property type="protein sequence ID" value="QEE28507.1"/>
    <property type="molecule type" value="Genomic_DNA"/>
</dbReference>
<keyword evidence="2" id="KW-0067">ATP-binding</keyword>
<evidence type="ECO:0000256" key="6">
    <source>
        <dbReference type="SAM" id="MobiDB-lite"/>
    </source>
</evidence>
<name>A0A5B9EDZ4_9BACT</name>
<dbReference type="AlphaFoldDB" id="A0A5B9EDZ4"/>
<dbReference type="Pfam" id="PF00072">
    <property type="entry name" value="Response_reg"/>
    <property type="match status" value="1"/>
</dbReference>
<proteinExistence type="predicted"/>
<dbReference type="InterPro" id="IPR025944">
    <property type="entry name" value="Sigma_54_int_dom_CS"/>
</dbReference>
<keyword evidence="5" id="KW-0597">Phosphoprotein</keyword>
<evidence type="ECO:0000256" key="3">
    <source>
        <dbReference type="ARBA" id="ARBA00023015"/>
    </source>
</evidence>
<dbReference type="InterPro" id="IPR002078">
    <property type="entry name" value="Sigma_54_int"/>
</dbReference>
<dbReference type="SMART" id="SM00448">
    <property type="entry name" value="REC"/>
    <property type="match status" value="1"/>
</dbReference>
<dbReference type="GO" id="GO:0006355">
    <property type="term" value="P:regulation of DNA-templated transcription"/>
    <property type="evidence" value="ECO:0007669"/>
    <property type="project" value="InterPro"/>
</dbReference>
<evidence type="ECO:0000256" key="2">
    <source>
        <dbReference type="ARBA" id="ARBA00022840"/>
    </source>
</evidence>
<dbReference type="Proteomes" id="UP000321820">
    <property type="component" value="Chromosome"/>
</dbReference>
<evidence type="ECO:0000259" key="7">
    <source>
        <dbReference type="PROSITE" id="PS50045"/>
    </source>
</evidence>
<organism evidence="9 10">
    <name type="scientific">Terriglobus albidus</name>
    <dbReference type="NCBI Taxonomy" id="1592106"/>
    <lineage>
        <taxon>Bacteria</taxon>
        <taxon>Pseudomonadati</taxon>
        <taxon>Acidobacteriota</taxon>
        <taxon>Terriglobia</taxon>
        <taxon>Terriglobales</taxon>
        <taxon>Acidobacteriaceae</taxon>
        <taxon>Terriglobus</taxon>
    </lineage>
</organism>
<feature type="domain" description="Response regulatory" evidence="8">
    <location>
        <begin position="31"/>
        <end position="145"/>
    </location>
</feature>
<dbReference type="PROSITE" id="PS00675">
    <property type="entry name" value="SIGMA54_INTERACT_1"/>
    <property type="match status" value="1"/>
</dbReference>
<keyword evidence="10" id="KW-1185">Reference proteome</keyword>
<dbReference type="Gene3D" id="1.10.8.60">
    <property type="match status" value="1"/>
</dbReference>
<evidence type="ECO:0000256" key="1">
    <source>
        <dbReference type="ARBA" id="ARBA00022741"/>
    </source>
</evidence>
<dbReference type="Gene3D" id="1.10.10.60">
    <property type="entry name" value="Homeodomain-like"/>
    <property type="match status" value="1"/>
</dbReference>
<dbReference type="InterPro" id="IPR003593">
    <property type="entry name" value="AAA+_ATPase"/>
</dbReference>
<dbReference type="Gene3D" id="3.40.50.300">
    <property type="entry name" value="P-loop containing nucleotide triphosphate hydrolases"/>
    <property type="match status" value="1"/>
</dbReference>
<dbReference type="PANTHER" id="PTHR32071:SF14">
    <property type="entry name" value="TRANSCRIPTIONAL REGULATORY PROTEIN RTCR"/>
    <property type="match status" value="1"/>
</dbReference>
<dbReference type="GO" id="GO:0043565">
    <property type="term" value="F:sequence-specific DNA binding"/>
    <property type="evidence" value="ECO:0007669"/>
    <property type="project" value="InterPro"/>
</dbReference>
<keyword evidence="4" id="KW-0804">Transcription</keyword>
<dbReference type="SUPFAM" id="SSF52172">
    <property type="entry name" value="CheY-like"/>
    <property type="match status" value="1"/>
</dbReference>
<dbReference type="SUPFAM" id="SSF52540">
    <property type="entry name" value="P-loop containing nucleoside triphosphate hydrolases"/>
    <property type="match status" value="1"/>
</dbReference>
<evidence type="ECO:0000256" key="5">
    <source>
        <dbReference type="PROSITE-ProRule" id="PRU00169"/>
    </source>
</evidence>
<dbReference type="InterPro" id="IPR011006">
    <property type="entry name" value="CheY-like_superfamily"/>
</dbReference>
<dbReference type="InterPro" id="IPR058031">
    <property type="entry name" value="AAA_lid_NorR"/>
</dbReference>
<reference evidence="9 10" key="1">
    <citation type="submission" date="2019-08" db="EMBL/GenBank/DDBJ databases">
        <title>Complete genome sequence of Terriglobus albidus strain ORNL.</title>
        <authorList>
            <person name="Podar M."/>
        </authorList>
    </citation>
    <scope>NUCLEOTIDE SEQUENCE [LARGE SCALE GENOMIC DNA]</scope>
    <source>
        <strain evidence="9 10">ORNL</strain>
    </source>
</reference>
<dbReference type="InterPro" id="IPR027417">
    <property type="entry name" value="P-loop_NTPase"/>
</dbReference>
<dbReference type="PANTHER" id="PTHR32071">
    <property type="entry name" value="TRANSCRIPTIONAL REGULATORY PROTEIN"/>
    <property type="match status" value="1"/>
</dbReference>
<feature type="region of interest" description="Disordered" evidence="6">
    <location>
        <begin position="1"/>
        <end position="20"/>
    </location>
</feature>
<dbReference type="InterPro" id="IPR009057">
    <property type="entry name" value="Homeodomain-like_sf"/>
</dbReference>
<keyword evidence="3" id="KW-0805">Transcription regulation</keyword>
<feature type="modified residue" description="4-aspartylphosphate" evidence="5">
    <location>
        <position position="80"/>
    </location>
</feature>